<dbReference type="Pfam" id="PF20803">
    <property type="entry name" value="PaaX_M"/>
    <property type="match status" value="1"/>
</dbReference>
<comment type="caution">
    <text evidence="2">The sequence shown here is derived from an EMBL/GenBank/DDBJ whole genome shotgun (WGS) entry which is preliminary data.</text>
</comment>
<protein>
    <recommendedName>
        <fullName evidence="1">Transcriptional repressor PaaX-like central Cas2-like domain-containing protein</fullName>
    </recommendedName>
</protein>
<gene>
    <name evidence="2" type="ORF">A3A90_02635</name>
</gene>
<dbReference type="EMBL" id="MHWA01000005">
    <property type="protein sequence ID" value="OHB02219.1"/>
    <property type="molecule type" value="Genomic_DNA"/>
</dbReference>
<evidence type="ECO:0000259" key="1">
    <source>
        <dbReference type="Pfam" id="PF20803"/>
    </source>
</evidence>
<accession>A0A1G2TYK5</accession>
<proteinExistence type="predicted"/>
<evidence type="ECO:0000313" key="3">
    <source>
        <dbReference type="Proteomes" id="UP000178404"/>
    </source>
</evidence>
<evidence type="ECO:0000313" key="2">
    <source>
        <dbReference type="EMBL" id="OHB02219.1"/>
    </source>
</evidence>
<organism evidence="2 3">
    <name type="scientific">Candidatus Zambryskibacteria bacterium RIFCSPLOWO2_01_FULL_35_19</name>
    <dbReference type="NCBI Taxonomy" id="1802757"/>
    <lineage>
        <taxon>Bacteria</taxon>
        <taxon>Candidatus Zambryskiibacteriota</taxon>
    </lineage>
</organism>
<dbReference type="AlphaFoldDB" id="A0A1G2TYK5"/>
<feature type="domain" description="Transcriptional repressor PaaX-like central Cas2-like" evidence="1">
    <location>
        <begin position="91"/>
        <end position="151"/>
    </location>
</feature>
<reference evidence="2 3" key="1">
    <citation type="journal article" date="2016" name="Nat. Commun.">
        <title>Thousands of microbial genomes shed light on interconnected biogeochemical processes in an aquifer system.</title>
        <authorList>
            <person name="Anantharaman K."/>
            <person name="Brown C.T."/>
            <person name="Hug L.A."/>
            <person name="Sharon I."/>
            <person name="Castelle C.J."/>
            <person name="Probst A.J."/>
            <person name="Thomas B.C."/>
            <person name="Singh A."/>
            <person name="Wilkins M.J."/>
            <person name="Karaoz U."/>
            <person name="Brodie E.L."/>
            <person name="Williams K.H."/>
            <person name="Hubbard S.S."/>
            <person name="Banfield J.F."/>
        </authorList>
    </citation>
    <scope>NUCLEOTIDE SEQUENCE [LARGE SCALE GENOMIC DNA]</scope>
</reference>
<name>A0A1G2TYK5_9BACT</name>
<sequence>MSIVTEILEELWEIKLSYKGVPTRALFISVPWEDAKSYKSTLYRMHKKGFVHKETNGWKITKSGKEYLSKQKKLFIQFDSPFTKSSPKNLLLMFDVPEERNSERQWLRFHLKRFNYYMIQKSVWVGPSPLPSKFKSYLKELKLDRCIKIFKLAKPYKVN</sequence>
<dbReference type="Proteomes" id="UP000178404">
    <property type="component" value="Unassembled WGS sequence"/>
</dbReference>
<dbReference type="InterPro" id="IPR048846">
    <property type="entry name" value="PaaX-like_central"/>
</dbReference>